<dbReference type="InterPro" id="IPR050661">
    <property type="entry name" value="BglG_antiterminators"/>
</dbReference>
<evidence type="ECO:0000313" key="4">
    <source>
        <dbReference type="Proteomes" id="UP000321400"/>
    </source>
</evidence>
<feature type="domain" description="PRD" evidence="2">
    <location>
        <begin position="171"/>
        <end position="279"/>
    </location>
</feature>
<comment type="caution">
    <text evidence="3">The sequence shown here is derived from an EMBL/GenBank/DDBJ whole genome shotgun (WGS) entry which is preliminary data.</text>
</comment>
<dbReference type="InterPro" id="IPR011608">
    <property type="entry name" value="PRD"/>
</dbReference>
<dbReference type="STRING" id="442899.SAMN05720591_11713"/>
<evidence type="ECO:0000313" key="3">
    <source>
        <dbReference type="EMBL" id="GEN57035.1"/>
    </source>
</evidence>
<dbReference type="EMBL" id="BJYE01000017">
    <property type="protein sequence ID" value="GEN57035.1"/>
    <property type="molecule type" value="Genomic_DNA"/>
</dbReference>
<reference evidence="3 4" key="1">
    <citation type="submission" date="2019-07" db="EMBL/GenBank/DDBJ databases">
        <title>Whole genome shotgun sequence of Halolactibacillus alkaliphilus NBRC 103919.</title>
        <authorList>
            <person name="Hosoyama A."/>
            <person name="Uohara A."/>
            <person name="Ohji S."/>
            <person name="Ichikawa N."/>
        </authorList>
    </citation>
    <scope>NUCLEOTIDE SEQUENCE [LARGE SCALE GENOMIC DNA]</scope>
    <source>
        <strain evidence="3 4">NBRC 103919</strain>
    </source>
</reference>
<dbReference type="SUPFAM" id="SSF50151">
    <property type="entry name" value="SacY-like RNA-binding domain"/>
    <property type="match status" value="1"/>
</dbReference>
<dbReference type="PANTHER" id="PTHR30185">
    <property type="entry name" value="CRYPTIC BETA-GLUCOSIDE BGL OPERON ANTITERMINATOR"/>
    <property type="match status" value="1"/>
</dbReference>
<dbReference type="Pfam" id="PF00874">
    <property type="entry name" value="PRD"/>
    <property type="match status" value="2"/>
</dbReference>
<dbReference type="SUPFAM" id="SSF63520">
    <property type="entry name" value="PTS-regulatory domain, PRD"/>
    <property type="match status" value="2"/>
</dbReference>
<name>A0A511X260_9BACI</name>
<dbReference type="InterPro" id="IPR036634">
    <property type="entry name" value="PRD_sf"/>
</dbReference>
<organism evidence="3 4">
    <name type="scientific">Halolactibacillus alkaliphilus</name>
    <dbReference type="NCBI Taxonomy" id="442899"/>
    <lineage>
        <taxon>Bacteria</taxon>
        <taxon>Bacillati</taxon>
        <taxon>Bacillota</taxon>
        <taxon>Bacilli</taxon>
        <taxon>Bacillales</taxon>
        <taxon>Bacillaceae</taxon>
        <taxon>Halolactibacillus</taxon>
    </lineage>
</organism>
<dbReference type="AlphaFoldDB" id="A0A511X260"/>
<dbReference type="RefSeq" id="WP_089802029.1">
    <property type="nucleotide sequence ID" value="NZ_BJYE01000017.1"/>
</dbReference>
<evidence type="ECO:0000256" key="1">
    <source>
        <dbReference type="ARBA" id="ARBA00022737"/>
    </source>
</evidence>
<dbReference type="PANTHER" id="PTHR30185:SF15">
    <property type="entry name" value="CRYPTIC BETA-GLUCOSIDE BGL OPERON ANTITERMINATOR"/>
    <property type="match status" value="1"/>
</dbReference>
<dbReference type="GO" id="GO:0006355">
    <property type="term" value="P:regulation of DNA-templated transcription"/>
    <property type="evidence" value="ECO:0007669"/>
    <property type="project" value="InterPro"/>
</dbReference>
<gene>
    <name evidence="3" type="ORF">HAL01_14990</name>
</gene>
<proteinExistence type="predicted"/>
<evidence type="ECO:0000259" key="2">
    <source>
        <dbReference type="PROSITE" id="PS51372"/>
    </source>
</evidence>
<dbReference type="SMART" id="SM01061">
    <property type="entry name" value="CAT_RBD"/>
    <property type="match status" value="1"/>
</dbReference>
<dbReference type="InterPro" id="IPR036650">
    <property type="entry name" value="CAT_RNA-bd_dom_sf"/>
</dbReference>
<dbReference type="GO" id="GO:0003723">
    <property type="term" value="F:RNA binding"/>
    <property type="evidence" value="ECO:0007669"/>
    <property type="project" value="InterPro"/>
</dbReference>
<keyword evidence="1" id="KW-0677">Repeat</keyword>
<dbReference type="Pfam" id="PF03123">
    <property type="entry name" value="CAT_RBD"/>
    <property type="match status" value="1"/>
</dbReference>
<sequence>MEVVKVLNNSLVLSKDKDGKTIIVMGKGIGFNHSKGDTINEELIEKIFTPKDPTDTKEYVRILASAPREYVENIYNILQDLKNNWQHKLDDRYFLILLDHIAFAIERVNNGFVFQNKLLNEVRIYYPEEYEAGLMIVSKLNNTLQINLPEEEAGNIAFHLVNAKKEDKNFEKTVLSMQLLKDILNLVQYKLNISFDSRSMRYNRFVTHLQYFIHRILENKQLDTRDEFLFNQVKNKHPAELKVAMSIADYCNKMTDIDITSEEMLYIIIHLIRLTNQDN</sequence>
<protein>
    <submittedName>
        <fullName evidence="3">Transcription antiterminator BglG</fullName>
    </submittedName>
</protein>
<accession>A0A511X260</accession>
<dbReference type="InterPro" id="IPR004341">
    <property type="entry name" value="CAT_RNA-bd_dom"/>
</dbReference>
<dbReference type="Gene3D" id="1.10.1790.10">
    <property type="entry name" value="PRD domain"/>
    <property type="match status" value="2"/>
</dbReference>
<dbReference type="Proteomes" id="UP000321400">
    <property type="component" value="Unassembled WGS sequence"/>
</dbReference>
<keyword evidence="4" id="KW-1185">Reference proteome</keyword>
<feature type="domain" description="PRD" evidence="2">
    <location>
        <begin position="65"/>
        <end position="170"/>
    </location>
</feature>
<dbReference type="Gene3D" id="2.30.24.10">
    <property type="entry name" value="CAT RNA-binding domain"/>
    <property type="match status" value="1"/>
</dbReference>
<dbReference type="PROSITE" id="PS51372">
    <property type="entry name" value="PRD_2"/>
    <property type="match status" value="2"/>
</dbReference>
<dbReference type="OrthoDB" id="9813552at2"/>